<dbReference type="CDD" id="cd02440">
    <property type="entry name" value="AdoMet_MTases"/>
    <property type="match status" value="1"/>
</dbReference>
<dbReference type="PANTHER" id="PTHR43861:SF3">
    <property type="entry name" value="PUTATIVE (AFU_ORTHOLOGUE AFUA_2G14390)-RELATED"/>
    <property type="match status" value="1"/>
</dbReference>
<dbReference type="AlphaFoldDB" id="A0A401GKW8"/>
<dbReference type="RefSeq" id="XP_027613730.1">
    <property type="nucleotide sequence ID" value="XM_027757929.1"/>
</dbReference>
<dbReference type="OrthoDB" id="3647at2759"/>
<dbReference type="GO" id="GO:0008168">
    <property type="term" value="F:methyltransferase activity"/>
    <property type="evidence" value="ECO:0007669"/>
    <property type="project" value="UniProtKB-KW"/>
</dbReference>
<feature type="compositionally biased region" description="Basic and acidic residues" evidence="2">
    <location>
        <begin position="12"/>
        <end position="25"/>
    </location>
</feature>
<name>A0A401GKW8_9APHY</name>
<evidence type="ECO:0000256" key="1">
    <source>
        <dbReference type="ARBA" id="ARBA00022679"/>
    </source>
</evidence>
<evidence type="ECO:0000313" key="3">
    <source>
        <dbReference type="EMBL" id="GBE82817.1"/>
    </source>
</evidence>
<dbReference type="PANTHER" id="PTHR43861">
    <property type="entry name" value="TRANS-ACONITATE 2-METHYLTRANSFERASE-RELATED"/>
    <property type="match status" value="1"/>
</dbReference>
<evidence type="ECO:0000313" key="4">
    <source>
        <dbReference type="Proteomes" id="UP000287166"/>
    </source>
</evidence>
<dbReference type="GeneID" id="38779734"/>
<evidence type="ECO:0000256" key="2">
    <source>
        <dbReference type="SAM" id="MobiDB-lite"/>
    </source>
</evidence>
<feature type="compositionally biased region" description="Basic residues" evidence="2">
    <location>
        <begin position="1"/>
        <end position="11"/>
    </location>
</feature>
<feature type="region of interest" description="Disordered" evidence="2">
    <location>
        <begin position="1"/>
        <end position="27"/>
    </location>
</feature>
<keyword evidence="3" id="KW-0489">Methyltransferase</keyword>
<sequence length="244" mass="27250">MDHHHHHHHHHHDDTHIHGDSHGHNYADANKQYFNETAQKWHAHPEAQEMARRLTAAMKSTYPTLFDEERTTVLDFACGTGLISRELCADTTSIVGVDISSGTVDQYNLRASNQGLAPEEMRAICVDLKGTEGELDGAKFDVVVCASSFHHFSSVKDVMRTLVFFLKPGGSLLVTDVMKDADESELFPQNVHHIVAHPHGFDKSDMRKVFEGAGLSDFRFTSAFSAKFHGKDVKCFLAKGVKQE</sequence>
<dbReference type="Gene3D" id="3.40.50.150">
    <property type="entry name" value="Vaccinia Virus protein VP39"/>
    <property type="match status" value="1"/>
</dbReference>
<accession>A0A401GKW8</accession>
<gene>
    <name evidence="3" type="ORF">SCP_0412030</name>
</gene>
<proteinExistence type="predicted"/>
<organism evidence="3 4">
    <name type="scientific">Sparassis crispa</name>
    <dbReference type="NCBI Taxonomy" id="139825"/>
    <lineage>
        <taxon>Eukaryota</taxon>
        <taxon>Fungi</taxon>
        <taxon>Dikarya</taxon>
        <taxon>Basidiomycota</taxon>
        <taxon>Agaricomycotina</taxon>
        <taxon>Agaricomycetes</taxon>
        <taxon>Polyporales</taxon>
        <taxon>Sparassidaceae</taxon>
        <taxon>Sparassis</taxon>
    </lineage>
</organism>
<comment type="caution">
    <text evidence="3">The sequence shown here is derived from an EMBL/GenBank/DDBJ whole genome shotgun (WGS) entry which is preliminary data.</text>
</comment>
<protein>
    <submittedName>
        <fullName evidence="3">Uncharacterized methyltransferase</fullName>
    </submittedName>
</protein>
<dbReference type="STRING" id="139825.A0A401GKW8"/>
<dbReference type="GO" id="GO:0032259">
    <property type="term" value="P:methylation"/>
    <property type="evidence" value="ECO:0007669"/>
    <property type="project" value="UniProtKB-KW"/>
</dbReference>
<dbReference type="EMBL" id="BFAD01000004">
    <property type="protein sequence ID" value="GBE82817.1"/>
    <property type="molecule type" value="Genomic_DNA"/>
</dbReference>
<dbReference type="Proteomes" id="UP000287166">
    <property type="component" value="Unassembled WGS sequence"/>
</dbReference>
<dbReference type="InterPro" id="IPR029063">
    <property type="entry name" value="SAM-dependent_MTases_sf"/>
</dbReference>
<keyword evidence="4" id="KW-1185">Reference proteome</keyword>
<reference evidence="3 4" key="1">
    <citation type="journal article" date="2018" name="Sci. Rep.">
        <title>Genome sequence of the cauliflower mushroom Sparassis crispa (Hanabiratake) and its association with beneficial usage.</title>
        <authorList>
            <person name="Kiyama R."/>
            <person name="Furutani Y."/>
            <person name="Kawaguchi K."/>
            <person name="Nakanishi T."/>
        </authorList>
    </citation>
    <scope>NUCLEOTIDE SEQUENCE [LARGE SCALE GENOMIC DNA]</scope>
</reference>
<dbReference type="Pfam" id="PF13489">
    <property type="entry name" value="Methyltransf_23"/>
    <property type="match status" value="1"/>
</dbReference>
<keyword evidence="1 3" id="KW-0808">Transferase</keyword>
<dbReference type="SUPFAM" id="SSF53335">
    <property type="entry name" value="S-adenosyl-L-methionine-dependent methyltransferases"/>
    <property type="match status" value="1"/>
</dbReference>
<dbReference type="InParanoid" id="A0A401GKW8"/>